<sequence length="60" mass="6456">MDAIKTAEYANALLSTHGGKAEAEAAQKARECKEAGRTAEAADWTAIRNAIRQRRGPNQS</sequence>
<accession>A0A1Y5RUK1</accession>
<dbReference type="AlphaFoldDB" id="A0A1Y5RUK1"/>
<protein>
    <submittedName>
        <fullName evidence="1">Uncharacterized protein</fullName>
    </submittedName>
</protein>
<dbReference type="EMBL" id="FWFL01000002">
    <property type="protein sequence ID" value="SLN24744.1"/>
    <property type="molecule type" value="Genomic_DNA"/>
</dbReference>
<organism evidence="1 2">
    <name type="scientific">Roseovarius litorisediminis</name>
    <dbReference type="NCBI Taxonomy" id="1312363"/>
    <lineage>
        <taxon>Bacteria</taxon>
        <taxon>Pseudomonadati</taxon>
        <taxon>Pseudomonadota</taxon>
        <taxon>Alphaproteobacteria</taxon>
        <taxon>Rhodobacterales</taxon>
        <taxon>Roseobacteraceae</taxon>
        <taxon>Roseovarius</taxon>
    </lineage>
</organism>
<reference evidence="1 2" key="1">
    <citation type="submission" date="2017-03" db="EMBL/GenBank/DDBJ databases">
        <authorList>
            <person name="Afonso C.L."/>
            <person name="Miller P.J."/>
            <person name="Scott M.A."/>
            <person name="Spackman E."/>
            <person name="Goraichik I."/>
            <person name="Dimitrov K.M."/>
            <person name="Suarez D.L."/>
            <person name="Swayne D.E."/>
        </authorList>
    </citation>
    <scope>NUCLEOTIDE SEQUENCE [LARGE SCALE GENOMIC DNA]</scope>
    <source>
        <strain evidence="1 2">CECT 8287</strain>
    </source>
</reference>
<dbReference type="RefSeq" id="WP_085891367.1">
    <property type="nucleotide sequence ID" value="NZ_FWFL01000002.1"/>
</dbReference>
<evidence type="ECO:0000313" key="1">
    <source>
        <dbReference type="EMBL" id="SLN24744.1"/>
    </source>
</evidence>
<proteinExistence type="predicted"/>
<evidence type="ECO:0000313" key="2">
    <source>
        <dbReference type="Proteomes" id="UP000193827"/>
    </source>
</evidence>
<dbReference type="Proteomes" id="UP000193827">
    <property type="component" value="Unassembled WGS sequence"/>
</dbReference>
<name>A0A1Y5RUK1_9RHOB</name>
<keyword evidence="2" id="KW-1185">Reference proteome</keyword>
<gene>
    <name evidence="1" type="ORF">PEL8287_01142</name>
</gene>